<evidence type="ECO:0000313" key="12">
    <source>
        <dbReference type="EMBL" id="GFJ94545.1"/>
    </source>
</evidence>
<keyword evidence="6 9" id="KW-0119">Carbohydrate metabolism</keyword>
<evidence type="ECO:0000313" key="13">
    <source>
        <dbReference type="Proteomes" id="UP000482960"/>
    </source>
</evidence>
<keyword evidence="3 12" id="KW-0858">Xylan degradation</keyword>
<feature type="chain" id="PRO_5039423761" description="Beta-xylanase" evidence="10">
    <location>
        <begin position="36"/>
        <end position="382"/>
    </location>
</feature>
<gene>
    <name evidence="12" type="primary">xynA_3</name>
    <name evidence="12" type="ORF">Prum_081870</name>
</gene>
<evidence type="ECO:0000256" key="3">
    <source>
        <dbReference type="ARBA" id="ARBA00022651"/>
    </source>
</evidence>
<dbReference type="SMART" id="SM00633">
    <property type="entry name" value="Glyco_10"/>
    <property type="match status" value="1"/>
</dbReference>
<dbReference type="InterPro" id="IPR017853">
    <property type="entry name" value="GH"/>
</dbReference>
<dbReference type="PRINTS" id="PR00134">
    <property type="entry name" value="GLHYDRLASE10"/>
</dbReference>
<dbReference type="InterPro" id="IPR001000">
    <property type="entry name" value="GH10_dom"/>
</dbReference>
<evidence type="ECO:0000256" key="8">
    <source>
        <dbReference type="ARBA" id="ARBA00023326"/>
    </source>
</evidence>
<evidence type="ECO:0000259" key="11">
    <source>
        <dbReference type="PROSITE" id="PS51760"/>
    </source>
</evidence>
<reference evidence="12 13" key="2">
    <citation type="submission" date="2020-03" db="EMBL/GenBank/DDBJ databases">
        <authorList>
            <person name="Ichikawa N."/>
            <person name="Kimura A."/>
            <person name="Kitahashi Y."/>
            <person name="Uohara A."/>
        </authorList>
    </citation>
    <scope>NUCLEOTIDE SEQUENCE [LARGE SCALE GENOMIC DNA]</scope>
    <source>
        <strain evidence="12 13">NBRC 108638</strain>
    </source>
</reference>
<dbReference type="GO" id="GO:0045493">
    <property type="term" value="P:xylan catabolic process"/>
    <property type="evidence" value="ECO:0007669"/>
    <property type="project" value="UniProtKB-KW"/>
</dbReference>
<keyword evidence="8 9" id="KW-0624">Polysaccharide degradation</keyword>
<dbReference type="Gene3D" id="3.20.20.80">
    <property type="entry name" value="Glycosidases"/>
    <property type="match status" value="1"/>
</dbReference>
<dbReference type="SUPFAM" id="SSF51445">
    <property type="entry name" value="(Trans)glycosidases"/>
    <property type="match status" value="1"/>
</dbReference>
<name>A0A6V8LP77_9ACTN</name>
<dbReference type="Pfam" id="PF00331">
    <property type="entry name" value="Glyco_hydro_10"/>
    <property type="match status" value="1"/>
</dbReference>
<evidence type="ECO:0000256" key="10">
    <source>
        <dbReference type="SAM" id="SignalP"/>
    </source>
</evidence>
<dbReference type="EMBL" id="BLPG01000001">
    <property type="protein sequence ID" value="GFJ94545.1"/>
    <property type="molecule type" value="Genomic_DNA"/>
</dbReference>
<evidence type="ECO:0000256" key="6">
    <source>
        <dbReference type="ARBA" id="ARBA00023277"/>
    </source>
</evidence>
<evidence type="ECO:0000256" key="2">
    <source>
        <dbReference type="ARBA" id="ARBA00007495"/>
    </source>
</evidence>
<feature type="signal peptide" evidence="10">
    <location>
        <begin position="1"/>
        <end position="35"/>
    </location>
</feature>
<organism evidence="12 13">
    <name type="scientific">Phytohabitans rumicis</name>
    <dbReference type="NCBI Taxonomy" id="1076125"/>
    <lineage>
        <taxon>Bacteria</taxon>
        <taxon>Bacillati</taxon>
        <taxon>Actinomycetota</taxon>
        <taxon>Actinomycetes</taxon>
        <taxon>Micromonosporales</taxon>
        <taxon>Micromonosporaceae</taxon>
    </lineage>
</organism>
<evidence type="ECO:0000256" key="7">
    <source>
        <dbReference type="ARBA" id="ARBA00023295"/>
    </source>
</evidence>
<keyword evidence="7 9" id="KW-0326">Glycosidase</keyword>
<feature type="domain" description="GH10" evidence="11">
    <location>
        <begin position="56"/>
        <end position="376"/>
    </location>
</feature>
<dbReference type="AlphaFoldDB" id="A0A6V8LP77"/>
<dbReference type="PROSITE" id="PS51760">
    <property type="entry name" value="GH10_2"/>
    <property type="match status" value="1"/>
</dbReference>
<protein>
    <recommendedName>
        <fullName evidence="9">Beta-xylanase</fullName>
        <ecNumber evidence="9">3.2.1.8</ecNumber>
    </recommendedName>
</protein>
<dbReference type="Proteomes" id="UP000482960">
    <property type="component" value="Unassembled WGS sequence"/>
</dbReference>
<keyword evidence="4 10" id="KW-0732">Signal</keyword>
<dbReference type="PANTHER" id="PTHR31490:SF88">
    <property type="entry name" value="BETA-XYLANASE"/>
    <property type="match status" value="1"/>
</dbReference>
<accession>A0A6V8LP77</accession>
<comment type="similarity">
    <text evidence="2 9">Belongs to the glycosyl hydrolase 10 (cellulase F) family.</text>
</comment>
<keyword evidence="5 9" id="KW-0378">Hydrolase</keyword>
<evidence type="ECO:0000256" key="1">
    <source>
        <dbReference type="ARBA" id="ARBA00000681"/>
    </source>
</evidence>
<comment type="caution">
    <text evidence="12">The sequence shown here is derived from an EMBL/GenBank/DDBJ whole genome shotgun (WGS) entry which is preliminary data.</text>
</comment>
<evidence type="ECO:0000256" key="5">
    <source>
        <dbReference type="ARBA" id="ARBA00022801"/>
    </source>
</evidence>
<dbReference type="PANTHER" id="PTHR31490">
    <property type="entry name" value="GLYCOSYL HYDROLASE"/>
    <property type="match status" value="1"/>
</dbReference>
<reference evidence="12 13" key="1">
    <citation type="submission" date="2020-03" db="EMBL/GenBank/DDBJ databases">
        <title>Whole genome shotgun sequence of Phytohabitans rumicis NBRC 108638.</title>
        <authorList>
            <person name="Komaki H."/>
            <person name="Tamura T."/>
        </authorList>
    </citation>
    <scope>NUCLEOTIDE SEQUENCE [LARGE SCALE GENOMIC DNA]</scope>
    <source>
        <strain evidence="12 13">NBRC 108638</strain>
    </source>
</reference>
<sequence>MFRKLFFEGIPMKVTRVVAGAAVAAAVLVSLNAQGAPAAPAKPAAAPEAAAIAAHGGDASTLRALAKRTGVRIGTAVDMAALADDTTYRERVAAEFNSVTAENVMKWQFLEPERGVSDFAAADELVDFARRNGQQVRGHTLLWHNQNPAWLTSGVNSGEIDAAELRQILRQHIYTVAGHFRGKVYGWDVVNEVIDDNGNLRDTFWLRMLGPGYIADAFRWAHQADPKAKLYLNDYNVEGINAKSTKYFELAKQLRKDGVPVHGFGMQGHLGVQYGFDGTALDNVLRFEKLGLETAFTEVDVRMILPVDNPKLQAQAAGYTLLLQACLLAKRCVSFTVWGFTDKYSWVPGFFSGQGAANLLDENFAPKPAYQAVSNSLTLAGR</sequence>
<evidence type="ECO:0000256" key="4">
    <source>
        <dbReference type="ARBA" id="ARBA00022729"/>
    </source>
</evidence>
<dbReference type="GO" id="GO:0031176">
    <property type="term" value="F:endo-1,4-beta-xylanase activity"/>
    <property type="evidence" value="ECO:0007669"/>
    <property type="project" value="UniProtKB-EC"/>
</dbReference>
<dbReference type="InterPro" id="IPR044846">
    <property type="entry name" value="GH10"/>
</dbReference>
<evidence type="ECO:0000256" key="9">
    <source>
        <dbReference type="RuleBase" id="RU361174"/>
    </source>
</evidence>
<dbReference type="EC" id="3.2.1.8" evidence="9"/>
<proteinExistence type="inferred from homology"/>
<comment type="catalytic activity">
    <reaction evidence="1 9">
        <text>Endohydrolysis of (1-&gt;4)-beta-D-xylosidic linkages in xylans.</text>
        <dbReference type="EC" id="3.2.1.8"/>
    </reaction>
</comment>
<keyword evidence="13" id="KW-1185">Reference proteome</keyword>